<proteinExistence type="predicted"/>
<accession>A0A6A5G9Q7</accession>
<sequence>MHKITDEQEENGKAEKAEIIPRLSEQKHLENMGYDDGRKRRRTCPNMKKYKTTSRFYNTDPDGNPCDSDGFDDGQTHSDNIKKVVSPYVFCFRYFS</sequence>
<dbReference type="GeneID" id="78776610"/>
<protein>
    <submittedName>
        <fullName evidence="1">Uncharacterized protein</fullName>
    </submittedName>
</protein>
<evidence type="ECO:0000313" key="1">
    <source>
        <dbReference type="EMBL" id="KAF1751355.1"/>
    </source>
</evidence>
<dbReference type="EMBL" id="WUAV01000005">
    <property type="protein sequence ID" value="KAF1751355.1"/>
    <property type="molecule type" value="Genomic_DNA"/>
</dbReference>
<dbReference type="KEGG" id="crq:GCK72_017909"/>
<comment type="caution">
    <text evidence="1">The sequence shown here is derived from an EMBL/GenBank/DDBJ whole genome shotgun (WGS) entry which is preliminary data.</text>
</comment>
<gene>
    <name evidence="1" type="ORF">GCK72_017909</name>
</gene>
<evidence type="ECO:0000313" key="2">
    <source>
        <dbReference type="Proteomes" id="UP000483820"/>
    </source>
</evidence>
<dbReference type="RefSeq" id="XP_053581218.1">
    <property type="nucleotide sequence ID" value="XM_053732305.1"/>
</dbReference>
<dbReference type="AlphaFoldDB" id="A0A6A5G9Q7"/>
<dbReference type="Proteomes" id="UP000483820">
    <property type="component" value="Chromosome V"/>
</dbReference>
<name>A0A6A5G9Q7_CAERE</name>
<dbReference type="CTD" id="78776610"/>
<organism evidence="1 2">
    <name type="scientific">Caenorhabditis remanei</name>
    <name type="common">Caenorhabditis vulgaris</name>
    <dbReference type="NCBI Taxonomy" id="31234"/>
    <lineage>
        <taxon>Eukaryota</taxon>
        <taxon>Metazoa</taxon>
        <taxon>Ecdysozoa</taxon>
        <taxon>Nematoda</taxon>
        <taxon>Chromadorea</taxon>
        <taxon>Rhabditida</taxon>
        <taxon>Rhabditina</taxon>
        <taxon>Rhabditomorpha</taxon>
        <taxon>Rhabditoidea</taxon>
        <taxon>Rhabditidae</taxon>
        <taxon>Peloderinae</taxon>
        <taxon>Caenorhabditis</taxon>
    </lineage>
</organism>
<reference evidence="1 2" key="1">
    <citation type="submission" date="2019-12" db="EMBL/GenBank/DDBJ databases">
        <title>Chromosome-level assembly of the Caenorhabditis remanei genome.</title>
        <authorList>
            <person name="Teterina A.A."/>
            <person name="Willis J.H."/>
            <person name="Phillips P.C."/>
        </authorList>
    </citation>
    <scope>NUCLEOTIDE SEQUENCE [LARGE SCALE GENOMIC DNA]</scope>
    <source>
        <strain evidence="1 2">PX506</strain>
        <tissue evidence="1">Whole organism</tissue>
    </source>
</reference>